<reference evidence="2" key="2">
    <citation type="submission" date="2022-06" db="UniProtKB">
        <authorList>
            <consortium name="EnsemblMetazoa"/>
        </authorList>
    </citation>
    <scope>IDENTIFICATION</scope>
    <source>
        <strain evidence="2">PS312</strain>
    </source>
</reference>
<organism evidence="2 3">
    <name type="scientific">Pristionchus pacificus</name>
    <name type="common">Parasitic nematode worm</name>
    <dbReference type="NCBI Taxonomy" id="54126"/>
    <lineage>
        <taxon>Eukaryota</taxon>
        <taxon>Metazoa</taxon>
        <taxon>Ecdysozoa</taxon>
        <taxon>Nematoda</taxon>
        <taxon>Chromadorea</taxon>
        <taxon>Rhabditida</taxon>
        <taxon>Rhabditina</taxon>
        <taxon>Diplogasteromorpha</taxon>
        <taxon>Diplogasteroidea</taxon>
        <taxon>Neodiplogasteridae</taxon>
        <taxon>Pristionchus</taxon>
    </lineage>
</organism>
<dbReference type="EnsemblMetazoa" id="PPA39662.1">
    <property type="protein sequence ID" value="PPA39662.1"/>
    <property type="gene ID" value="WBGene00278031"/>
</dbReference>
<accession>A0A2A6BBW3</accession>
<dbReference type="AlphaFoldDB" id="A0A2A6BBW3"/>
<name>A0A2A6BBW3_PRIPA</name>
<reference evidence="3" key="1">
    <citation type="journal article" date="2008" name="Nat. Genet.">
        <title>The Pristionchus pacificus genome provides a unique perspective on nematode lifestyle and parasitism.</title>
        <authorList>
            <person name="Dieterich C."/>
            <person name="Clifton S.W."/>
            <person name="Schuster L.N."/>
            <person name="Chinwalla A."/>
            <person name="Delehaunty K."/>
            <person name="Dinkelacker I."/>
            <person name="Fulton L."/>
            <person name="Fulton R."/>
            <person name="Godfrey J."/>
            <person name="Minx P."/>
            <person name="Mitreva M."/>
            <person name="Roeseler W."/>
            <person name="Tian H."/>
            <person name="Witte H."/>
            <person name="Yang S.P."/>
            <person name="Wilson R.K."/>
            <person name="Sommer R.J."/>
        </authorList>
    </citation>
    <scope>NUCLEOTIDE SEQUENCE [LARGE SCALE GENOMIC DNA]</scope>
    <source>
        <strain evidence="3">PS312</strain>
    </source>
</reference>
<sequence>MIHYDILLPLQHSTPSAESSNVEGASERFEEFLMNQQSIEEEKYGGKSKEPGTLPGDGIDALRGDDKASQLF</sequence>
<dbReference type="Proteomes" id="UP000005239">
    <property type="component" value="Unassembled WGS sequence"/>
</dbReference>
<proteinExistence type="predicted"/>
<accession>A0A8R1YXK0</accession>
<evidence type="ECO:0000256" key="1">
    <source>
        <dbReference type="SAM" id="MobiDB-lite"/>
    </source>
</evidence>
<evidence type="ECO:0000313" key="3">
    <source>
        <dbReference type="Proteomes" id="UP000005239"/>
    </source>
</evidence>
<feature type="region of interest" description="Disordered" evidence="1">
    <location>
        <begin position="35"/>
        <end position="72"/>
    </location>
</feature>
<protein>
    <submittedName>
        <fullName evidence="2">Uncharacterized protein</fullName>
    </submittedName>
</protein>
<keyword evidence="3" id="KW-1185">Reference proteome</keyword>
<gene>
    <name evidence="2" type="primary">WBGene00278031</name>
</gene>
<evidence type="ECO:0000313" key="2">
    <source>
        <dbReference type="EnsemblMetazoa" id="PPA39662.1"/>
    </source>
</evidence>
<feature type="compositionally biased region" description="Basic and acidic residues" evidence="1">
    <location>
        <begin position="60"/>
        <end position="72"/>
    </location>
</feature>
<feature type="compositionally biased region" description="Basic and acidic residues" evidence="1">
    <location>
        <begin position="40"/>
        <end position="50"/>
    </location>
</feature>